<dbReference type="Proteomes" id="UP000215694">
    <property type="component" value="Unassembled WGS sequence"/>
</dbReference>
<keyword evidence="1" id="KW-1133">Transmembrane helix</keyword>
<dbReference type="Gene3D" id="1.20.144.10">
    <property type="entry name" value="Phosphatidic acid phosphatase type 2/haloperoxidase"/>
    <property type="match status" value="2"/>
</dbReference>
<dbReference type="OrthoDB" id="9789113at2"/>
<accession>A0A371J734</accession>
<feature type="transmembrane region" description="Helical" evidence="1">
    <location>
        <begin position="144"/>
        <end position="161"/>
    </location>
</feature>
<organism evidence="3 4">
    <name type="scientific">Romboutsia weinsteinii</name>
    <dbReference type="NCBI Taxonomy" id="2020949"/>
    <lineage>
        <taxon>Bacteria</taxon>
        <taxon>Bacillati</taxon>
        <taxon>Bacillota</taxon>
        <taxon>Clostridia</taxon>
        <taxon>Peptostreptococcales</taxon>
        <taxon>Peptostreptococcaceae</taxon>
        <taxon>Romboutsia</taxon>
    </lineage>
</organism>
<evidence type="ECO:0000256" key="1">
    <source>
        <dbReference type="SAM" id="Phobius"/>
    </source>
</evidence>
<proteinExistence type="predicted"/>
<protein>
    <submittedName>
        <fullName evidence="3">Phosphatase PAP2 family protein</fullName>
    </submittedName>
</protein>
<dbReference type="SUPFAM" id="SSF48317">
    <property type="entry name" value="Acid phosphatase/Vanadium-dependent haloperoxidase"/>
    <property type="match status" value="1"/>
</dbReference>
<feature type="transmembrane region" description="Helical" evidence="1">
    <location>
        <begin position="173"/>
        <end position="193"/>
    </location>
</feature>
<feature type="transmembrane region" description="Helical" evidence="1">
    <location>
        <begin position="287"/>
        <end position="308"/>
    </location>
</feature>
<feature type="transmembrane region" description="Helical" evidence="1">
    <location>
        <begin position="119"/>
        <end position="138"/>
    </location>
</feature>
<evidence type="ECO:0000313" key="3">
    <source>
        <dbReference type="EMBL" id="RDY28582.1"/>
    </source>
</evidence>
<gene>
    <name evidence="3" type="ORF">CHL78_005180</name>
</gene>
<comment type="caution">
    <text evidence="3">The sequence shown here is derived from an EMBL/GenBank/DDBJ whole genome shotgun (WGS) entry which is preliminary data.</text>
</comment>
<evidence type="ECO:0000259" key="2">
    <source>
        <dbReference type="SMART" id="SM00014"/>
    </source>
</evidence>
<dbReference type="EMBL" id="NOJY02000006">
    <property type="protein sequence ID" value="RDY28582.1"/>
    <property type="molecule type" value="Genomic_DNA"/>
</dbReference>
<keyword evidence="1" id="KW-0472">Membrane</keyword>
<dbReference type="AlphaFoldDB" id="A0A371J734"/>
<dbReference type="SMART" id="SM00014">
    <property type="entry name" value="acidPPc"/>
    <property type="match status" value="1"/>
</dbReference>
<dbReference type="PANTHER" id="PTHR14969:SF13">
    <property type="entry name" value="AT30094P"/>
    <property type="match status" value="1"/>
</dbReference>
<feature type="transmembrane region" description="Helical" evidence="1">
    <location>
        <begin position="20"/>
        <end position="46"/>
    </location>
</feature>
<sequence>MDIQLSILQFFQSMRSPLLNVMFLVFTISTETPVVVLFTVMMYWCINKKYGQRILFALVGNITLNTGIKEFVKAPRPIGTKDLESLRVSTATGYSFPSGHTQTGTSFWVSLMSIFKVNWLYILGTIMILGVGISRLYLVVHWPIDVLFGWIFGIIFTLLLGKVFDYVDKEKNYSILLFILILFGVIAFFLNSIDYMKMFGLFTGFVLGYIVEDKFVDFSTEDKTKGRINFGSRTTKRSNRMAINIYRFIVGIITLGLVYIGLKYLKEAIMPYIVLDNMNLVNMIMDYIRYALVVFYGVAGAPALFKILRLN</sequence>
<reference evidence="3 4" key="1">
    <citation type="journal article" date="2017" name="Genome Announc.">
        <title>Draft Genome Sequence of Romboutsia weinsteinii sp. nov. Strain CCRI-19649(T) Isolated from Surface Water.</title>
        <authorList>
            <person name="Maheux A.F."/>
            <person name="Boudreau D.K."/>
            <person name="Berube E."/>
            <person name="Boissinot M."/>
            <person name="Cantin P."/>
            <person name="Raymond F."/>
            <person name="Corbeil J."/>
            <person name="Omar R.F."/>
            <person name="Bergeron M.G."/>
        </authorList>
    </citation>
    <scope>NUCLEOTIDE SEQUENCE [LARGE SCALE GENOMIC DNA]</scope>
    <source>
        <strain evidence="3 4">CCRI-19649</strain>
    </source>
</reference>
<evidence type="ECO:0000313" key="4">
    <source>
        <dbReference type="Proteomes" id="UP000215694"/>
    </source>
</evidence>
<dbReference type="InterPro" id="IPR036938">
    <property type="entry name" value="PAP2/HPO_sf"/>
</dbReference>
<feature type="domain" description="Phosphatidic acid phosphatase type 2/haloperoxidase" evidence="2">
    <location>
        <begin position="49"/>
        <end position="161"/>
    </location>
</feature>
<feature type="transmembrane region" description="Helical" evidence="1">
    <location>
        <begin position="241"/>
        <end position="262"/>
    </location>
</feature>
<keyword evidence="4" id="KW-1185">Reference proteome</keyword>
<dbReference type="PANTHER" id="PTHR14969">
    <property type="entry name" value="SPHINGOSINE-1-PHOSPHATE PHOSPHOHYDROLASE"/>
    <property type="match status" value="1"/>
</dbReference>
<name>A0A371J734_9FIRM</name>
<dbReference type="Pfam" id="PF01569">
    <property type="entry name" value="PAP2"/>
    <property type="match status" value="1"/>
</dbReference>
<dbReference type="InterPro" id="IPR000326">
    <property type="entry name" value="PAP2/HPO"/>
</dbReference>
<keyword evidence="1" id="KW-0812">Transmembrane</keyword>